<protein>
    <submittedName>
        <fullName evidence="1">Uncharacterized protein</fullName>
    </submittedName>
</protein>
<accession>A0A2A6B9R6</accession>
<sequence>MGCYKTHHSNGVFSWPKMLAILFLLMVASVSAQDATECAVQCEKRFPYPMGTAGKNAFKLVERDTNNQWSDGRNHSAWWIGPKYANINHFQIMGSPDGKQQMALVYFKNKLIDVVKNPSECNEPIMSKKLEQLMDQNYCIWKCLGVNRPMNAPLNSGEDCSNDKLLHKLTSKKFTEWGDLVLSGERILRAQLGDGTVLRTMDVLVPDEFFQYKFYVNSIRVMREDFDEVKAAMPLEELTHDDYVSEFHTPVHNGRRN</sequence>
<keyword evidence="2" id="KW-1185">Reference proteome</keyword>
<organism evidence="1 2">
    <name type="scientific">Pristionchus pacificus</name>
    <name type="common">Parasitic nematode worm</name>
    <dbReference type="NCBI Taxonomy" id="54126"/>
    <lineage>
        <taxon>Eukaryota</taxon>
        <taxon>Metazoa</taxon>
        <taxon>Ecdysozoa</taxon>
        <taxon>Nematoda</taxon>
        <taxon>Chromadorea</taxon>
        <taxon>Rhabditida</taxon>
        <taxon>Rhabditina</taxon>
        <taxon>Diplogasteromorpha</taxon>
        <taxon>Diplogasteroidea</taxon>
        <taxon>Neodiplogasteridae</taxon>
        <taxon>Pristionchus</taxon>
    </lineage>
</organism>
<reference evidence="1" key="2">
    <citation type="submission" date="2022-06" db="UniProtKB">
        <authorList>
            <consortium name="EnsemblMetazoa"/>
        </authorList>
    </citation>
    <scope>IDENTIFICATION</scope>
    <source>
        <strain evidence="1">PS312</strain>
    </source>
</reference>
<dbReference type="Proteomes" id="UP000005239">
    <property type="component" value="Unassembled WGS sequence"/>
</dbReference>
<evidence type="ECO:0000313" key="2">
    <source>
        <dbReference type="Proteomes" id="UP000005239"/>
    </source>
</evidence>
<evidence type="ECO:0000313" key="1">
    <source>
        <dbReference type="EnsemblMetazoa" id="PPA04556.1"/>
    </source>
</evidence>
<accession>A0A8R1Y977</accession>
<proteinExistence type="predicted"/>
<dbReference type="AlphaFoldDB" id="A0A2A6B9R6"/>
<dbReference type="EnsemblMetazoa" id="PPA04556.1">
    <property type="protein sequence ID" value="PPA04556.1"/>
    <property type="gene ID" value="WBGene00094110"/>
</dbReference>
<name>A0A2A6B9R6_PRIPA</name>
<reference evidence="2" key="1">
    <citation type="journal article" date="2008" name="Nat. Genet.">
        <title>The Pristionchus pacificus genome provides a unique perspective on nematode lifestyle and parasitism.</title>
        <authorList>
            <person name="Dieterich C."/>
            <person name="Clifton S.W."/>
            <person name="Schuster L.N."/>
            <person name="Chinwalla A."/>
            <person name="Delehaunty K."/>
            <person name="Dinkelacker I."/>
            <person name="Fulton L."/>
            <person name="Fulton R."/>
            <person name="Godfrey J."/>
            <person name="Minx P."/>
            <person name="Mitreva M."/>
            <person name="Roeseler W."/>
            <person name="Tian H."/>
            <person name="Witte H."/>
            <person name="Yang S.P."/>
            <person name="Wilson R.K."/>
            <person name="Sommer R.J."/>
        </authorList>
    </citation>
    <scope>NUCLEOTIDE SEQUENCE [LARGE SCALE GENOMIC DNA]</scope>
    <source>
        <strain evidence="2">PS312</strain>
    </source>
</reference>
<gene>
    <name evidence="1" type="primary">WBGene00094110</name>
</gene>